<dbReference type="Pfam" id="PF01297">
    <property type="entry name" value="ZnuA"/>
    <property type="match status" value="1"/>
</dbReference>
<name>A0A0A5GMD9_9BACI</name>
<dbReference type="Proteomes" id="UP000030528">
    <property type="component" value="Unassembled WGS sequence"/>
</dbReference>
<dbReference type="GO" id="GO:0007155">
    <property type="term" value="P:cell adhesion"/>
    <property type="evidence" value="ECO:0007669"/>
    <property type="project" value="InterPro"/>
</dbReference>
<evidence type="ECO:0000256" key="5">
    <source>
        <dbReference type="SAM" id="MobiDB-lite"/>
    </source>
</evidence>
<dbReference type="GO" id="GO:0030001">
    <property type="term" value="P:metal ion transport"/>
    <property type="evidence" value="ECO:0007669"/>
    <property type="project" value="InterPro"/>
</dbReference>
<dbReference type="InterPro" id="IPR006127">
    <property type="entry name" value="ZnuA-like"/>
</dbReference>
<organism evidence="7 8">
    <name type="scientific">Pontibacillus halophilus JSM 076056 = DSM 19796</name>
    <dbReference type="NCBI Taxonomy" id="1385510"/>
    <lineage>
        <taxon>Bacteria</taxon>
        <taxon>Bacillati</taxon>
        <taxon>Bacillota</taxon>
        <taxon>Bacilli</taxon>
        <taxon>Bacillales</taxon>
        <taxon>Bacillaceae</taxon>
        <taxon>Pontibacillus</taxon>
    </lineage>
</organism>
<keyword evidence="4" id="KW-0175">Coiled coil</keyword>
<dbReference type="Gene3D" id="3.40.50.1980">
    <property type="entry name" value="Nitrogenase molybdenum iron protein domain"/>
    <property type="match status" value="2"/>
</dbReference>
<dbReference type="InterPro" id="IPR006129">
    <property type="entry name" value="AdhesinB"/>
</dbReference>
<evidence type="ECO:0000256" key="2">
    <source>
        <dbReference type="ARBA" id="ARBA00022729"/>
    </source>
</evidence>
<dbReference type="AlphaFoldDB" id="A0A0A5GMD9"/>
<evidence type="ECO:0000256" key="6">
    <source>
        <dbReference type="SAM" id="SignalP"/>
    </source>
</evidence>
<accession>A0A0A5GMD9</accession>
<feature type="coiled-coil region" evidence="4">
    <location>
        <begin position="217"/>
        <end position="248"/>
    </location>
</feature>
<reference evidence="7 8" key="1">
    <citation type="submission" date="2013-08" db="EMBL/GenBank/DDBJ databases">
        <authorList>
            <person name="Huang J."/>
            <person name="Wang G."/>
        </authorList>
    </citation>
    <scope>NUCLEOTIDE SEQUENCE [LARGE SCALE GENOMIC DNA]</scope>
    <source>
        <strain evidence="7 8">JSM 076056</strain>
    </source>
</reference>
<feature type="region of interest" description="Disordered" evidence="5">
    <location>
        <begin position="131"/>
        <end position="190"/>
    </location>
</feature>
<proteinExistence type="inferred from homology"/>
<dbReference type="GO" id="GO:0046872">
    <property type="term" value="F:metal ion binding"/>
    <property type="evidence" value="ECO:0007669"/>
    <property type="project" value="InterPro"/>
</dbReference>
<comment type="similarity">
    <text evidence="3">Belongs to the bacterial solute-binding protein 9 family.</text>
</comment>
<dbReference type="PANTHER" id="PTHR42953:SF8">
    <property type="entry name" value="ZINT DOMAIN-CONTAINING PROTEIN"/>
    <property type="match status" value="1"/>
</dbReference>
<dbReference type="PRINTS" id="PR00690">
    <property type="entry name" value="ADHESNFAMILY"/>
</dbReference>
<comment type="caution">
    <text evidence="7">The sequence shown here is derived from an EMBL/GenBank/DDBJ whole genome shotgun (WGS) entry which is preliminary data.</text>
</comment>
<sequence length="358" mass="40622">MSTLFGFMLLLLVLVACSGAEETSSNDEASGDSSNEDKLKIYTTIYPLLYFTEQIGGETVDVESILPPGSDAHTYEPTSKEMVELAGADLFMMNGAELEPYASSMADALKKEEVEILEASKDIELIAHNHHSEHEEGNDHSEEHDHGEESVHTEDHEHEEGHDEESHHDSNHNDEESSHEGHHHGDEDPHIWLDPVRAKEMAANVKEQLVSLNPEDSSVYEQNYESLVNRLDELNQMYEDKLQNLSDKKFIVSHAAYGYWENAYGVEQIPVSGLSPSEVPSQKSLERVIEEAKANNLEYIYFEQNVTDRVANVIKDELDAKPIDLHNLSVLTTEDIEQDEDYFTIMERNLEHLLKEFE</sequence>
<keyword evidence="8" id="KW-1185">Reference proteome</keyword>
<evidence type="ECO:0000256" key="1">
    <source>
        <dbReference type="ARBA" id="ARBA00022448"/>
    </source>
</evidence>
<evidence type="ECO:0000256" key="3">
    <source>
        <dbReference type="RuleBase" id="RU003512"/>
    </source>
</evidence>
<keyword evidence="1 3" id="KW-0813">Transport</keyword>
<feature type="chain" id="PRO_5002010766" evidence="6">
    <location>
        <begin position="21"/>
        <end position="358"/>
    </location>
</feature>
<dbReference type="STRING" id="1385510.GCA_000425205_02089"/>
<evidence type="ECO:0000256" key="4">
    <source>
        <dbReference type="SAM" id="Coils"/>
    </source>
</evidence>
<dbReference type="PANTHER" id="PTHR42953">
    <property type="entry name" value="HIGH-AFFINITY ZINC UPTAKE SYSTEM PROTEIN ZNUA-RELATED"/>
    <property type="match status" value="1"/>
</dbReference>
<evidence type="ECO:0000313" key="8">
    <source>
        <dbReference type="Proteomes" id="UP000030528"/>
    </source>
</evidence>
<dbReference type="eggNOG" id="COG0803">
    <property type="taxonomic scope" value="Bacteria"/>
</dbReference>
<dbReference type="EMBL" id="AVPE01000006">
    <property type="protein sequence ID" value="KGX92388.1"/>
    <property type="molecule type" value="Genomic_DNA"/>
</dbReference>
<protein>
    <submittedName>
        <fullName evidence="7">Adhesin</fullName>
    </submittedName>
</protein>
<keyword evidence="2 6" id="KW-0732">Signal</keyword>
<gene>
    <name evidence="7" type="ORF">N781_16725</name>
</gene>
<dbReference type="PRINTS" id="PR00691">
    <property type="entry name" value="ADHESINB"/>
</dbReference>
<dbReference type="InterPro" id="IPR006128">
    <property type="entry name" value="Lipoprotein_PsaA-like"/>
</dbReference>
<feature type="signal peptide" evidence="6">
    <location>
        <begin position="1"/>
        <end position="20"/>
    </location>
</feature>
<evidence type="ECO:0000313" key="7">
    <source>
        <dbReference type="EMBL" id="KGX92388.1"/>
    </source>
</evidence>
<dbReference type="InterPro" id="IPR050492">
    <property type="entry name" value="Bact_metal-bind_prot9"/>
</dbReference>
<dbReference type="SUPFAM" id="SSF53807">
    <property type="entry name" value="Helical backbone' metal receptor"/>
    <property type="match status" value="1"/>
</dbReference>